<evidence type="ECO:0000313" key="2">
    <source>
        <dbReference type="EMBL" id="RNA30091.1"/>
    </source>
</evidence>
<organism evidence="2 3">
    <name type="scientific">Brachionus plicatilis</name>
    <name type="common">Marine rotifer</name>
    <name type="synonym">Brachionus muelleri</name>
    <dbReference type="NCBI Taxonomy" id="10195"/>
    <lineage>
        <taxon>Eukaryota</taxon>
        <taxon>Metazoa</taxon>
        <taxon>Spiralia</taxon>
        <taxon>Gnathifera</taxon>
        <taxon>Rotifera</taxon>
        <taxon>Eurotatoria</taxon>
        <taxon>Monogononta</taxon>
        <taxon>Pseudotrocha</taxon>
        <taxon>Ploima</taxon>
        <taxon>Brachionidae</taxon>
        <taxon>Brachionus</taxon>
    </lineage>
</organism>
<protein>
    <submittedName>
        <fullName evidence="2">Uncharacterized protein</fullName>
    </submittedName>
</protein>
<reference evidence="2 3" key="1">
    <citation type="journal article" date="2018" name="Sci. Rep.">
        <title>Genomic signatures of local adaptation to the degree of environmental predictability in rotifers.</title>
        <authorList>
            <person name="Franch-Gras L."/>
            <person name="Hahn C."/>
            <person name="Garcia-Roger E.M."/>
            <person name="Carmona M.J."/>
            <person name="Serra M."/>
            <person name="Gomez A."/>
        </authorList>
    </citation>
    <scope>NUCLEOTIDE SEQUENCE [LARGE SCALE GENOMIC DNA]</scope>
    <source>
        <strain evidence="2">HYR1</strain>
    </source>
</reference>
<dbReference type="Proteomes" id="UP000276133">
    <property type="component" value="Unassembled WGS sequence"/>
</dbReference>
<sequence length="121" mass="14371">MFDSGFLQKDCRLENLIYAIAVGCDYYFFQFLTMYVLLNDKHVKNGFRFAKYFLYNNLKIKSRRKLFIRNEKAQAFIGKYLVNFGIFEVVIPILKYGSECWRMVNVEAITGQQQNTLQVSY</sequence>
<keyword evidence="1" id="KW-0812">Transmembrane</keyword>
<comment type="caution">
    <text evidence="2">The sequence shown here is derived from an EMBL/GenBank/DDBJ whole genome shotgun (WGS) entry which is preliminary data.</text>
</comment>
<accession>A0A3M7S2T0</accession>
<evidence type="ECO:0000256" key="1">
    <source>
        <dbReference type="SAM" id="Phobius"/>
    </source>
</evidence>
<name>A0A3M7S2T0_BRAPC</name>
<proteinExistence type="predicted"/>
<keyword evidence="3" id="KW-1185">Reference proteome</keyword>
<dbReference type="AlphaFoldDB" id="A0A3M7S2T0"/>
<evidence type="ECO:0000313" key="3">
    <source>
        <dbReference type="Proteomes" id="UP000276133"/>
    </source>
</evidence>
<gene>
    <name evidence="2" type="ORF">BpHYR1_004994</name>
</gene>
<keyword evidence="1" id="KW-0472">Membrane</keyword>
<keyword evidence="1" id="KW-1133">Transmembrane helix</keyword>
<dbReference type="EMBL" id="REGN01002125">
    <property type="protein sequence ID" value="RNA30091.1"/>
    <property type="molecule type" value="Genomic_DNA"/>
</dbReference>
<feature type="transmembrane region" description="Helical" evidence="1">
    <location>
        <begin position="16"/>
        <end position="38"/>
    </location>
</feature>